<dbReference type="InterPro" id="IPR001279">
    <property type="entry name" value="Metallo-B-lactamas"/>
</dbReference>
<accession>A0ABU9BQL4</accession>
<sequence>MFRQLFDTGSSTYTYLLACERTREAVLIDPVLEQCERDVALMTELGVRPRWLLDTHVHADHVTGVTAIKAACESASAATTAVGLACDAIGYERALSHGDRLAFGDEHLDVIATPGHTPGSMSFLWRDRLFTGDALLIGGCGRTDFQGGDAGQLYDAVTRHLFALPGETLVYPGHDYKGRRVSCIAEERDTNARLAGKTRDEFIALMAALNLPRPKLIDIAVPANKQAGALMQG</sequence>
<evidence type="ECO:0000313" key="3">
    <source>
        <dbReference type="EMBL" id="MEK8031157.1"/>
    </source>
</evidence>
<reference evidence="3 4" key="1">
    <citation type="submission" date="2024-04" db="EMBL/GenBank/DDBJ databases">
        <title>Novel species of the genus Ideonella isolated from streams.</title>
        <authorList>
            <person name="Lu H."/>
        </authorList>
    </citation>
    <scope>NUCLEOTIDE SEQUENCE [LARGE SCALE GENOMIC DNA]</scope>
    <source>
        <strain evidence="3 4">DXS29W</strain>
    </source>
</reference>
<dbReference type="InterPro" id="IPR051682">
    <property type="entry name" value="Mito_Persulfide_Diox"/>
</dbReference>
<feature type="domain" description="Metallo-beta-lactamase" evidence="2">
    <location>
        <begin position="11"/>
        <end position="174"/>
    </location>
</feature>
<evidence type="ECO:0000313" key="4">
    <source>
        <dbReference type="Proteomes" id="UP001371218"/>
    </source>
</evidence>
<dbReference type="EMBL" id="JBBUTG010000004">
    <property type="protein sequence ID" value="MEK8031157.1"/>
    <property type="molecule type" value="Genomic_DNA"/>
</dbReference>
<dbReference type="InterPro" id="IPR044528">
    <property type="entry name" value="POD-like_MBL-fold"/>
</dbReference>
<dbReference type="SUPFAM" id="SSF56281">
    <property type="entry name" value="Metallo-hydrolase/oxidoreductase"/>
    <property type="match status" value="1"/>
</dbReference>
<keyword evidence="1" id="KW-0479">Metal-binding</keyword>
<dbReference type="Gene3D" id="3.60.15.10">
    <property type="entry name" value="Ribonuclease Z/Hydroxyacylglutathione hydrolase-like"/>
    <property type="match status" value="1"/>
</dbReference>
<name>A0ABU9BQL4_9BURK</name>
<dbReference type="Proteomes" id="UP001371218">
    <property type="component" value="Unassembled WGS sequence"/>
</dbReference>
<keyword evidence="4" id="KW-1185">Reference proteome</keyword>
<gene>
    <name evidence="3" type="ORF">AACH06_10055</name>
</gene>
<dbReference type="RefSeq" id="WP_341425518.1">
    <property type="nucleotide sequence ID" value="NZ_JBBUTG010000004.1"/>
</dbReference>
<proteinExistence type="predicted"/>
<dbReference type="InterPro" id="IPR036866">
    <property type="entry name" value="RibonucZ/Hydroxyglut_hydro"/>
</dbReference>
<dbReference type="PANTHER" id="PTHR43084:SF1">
    <property type="entry name" value="PERSULFIDE DIOXYGENASE ETHE1, MITOCHONDRIAL"/>
    <property type="match status" value="1"/>
</dbReference>
<dbReference type="PANTHER" id="PTHR43084">
    <property type="entry name" value="PERSULFIDE DIOXYGENASE ETHE1"/>
    <property type="match status" value="1"/>
</dbReference>
<comment type="caution">
    <text evidence="3">The sequence shown here is derived from an EMBL/GenBank/DDBJ whole genome shotgun (WGS) entry which is preliminary data.</text>
</comment>
<evidence type="ECO:0000259" key="2">
    <source>
        <dbReference type="SMART" id="SM00849"/>
    </source>
</evidence>
<protein>
    <submittedName>
        <fullName evidence="3">MBL fold metallo-hydrolase</fullName>
    </submittedName>
</protein>
<dbReference type="SMART" id="SM00849">
    <property type="entry name" value="Lactamase_B"/>
    <property type="match status" value="1"/>
</dbReference>
<organism evidence="3 4">
    <name type="scientific">Ideonella lacteola</name>
    <dbReference type="NCBI Taxonomy" id="2984193"/>
    <lineage>
        <taxon>Bacteria</taxon>
        <taxon>Pseudomonadati</taxon>
        <taxon>Pseudomonadota</taxon>
        <taxon>Betaproteobacteria</taxon>
        <taxon>Burkholderiales</taxon>
        <taxon>Sphaerotilaceae</taxon>
        <taxon>Ideonella</taxon>
    </lineage>
</organism>
<evidence type="ECO:0000256" key="1">
    <source>
        <dbReference type="ARBA" id="ARBA00022723"/>
    </source>
</evidence>
<dbReference type="Pfam" id="PF00753">
    <property type="entry name" value="Lactamase_B"/>
    <property type="match status" value="1"/>
</dbReference>
<dbReference type="CDD" id="cd07724">
    <property type="entry name" value="POD-like_MBL-fold"/>
    <property type="match status" value="1"/>
</dbReference>